<comment type="caution">
    <text evidence="1">The sequence shown here is derived from an EMBL/GenBank/DDBJ whole genome shotgun (WGS) entry which is preliminary data.</text>
</comment>
<name>A0ABW9QQN3_9ACTN</name>
<evidence type="ECO:0000313" key="2">
    <source>
        <dbReference type="Proteomes" id="UP000437736"/>
    </source>
</evidence>
<organism evidence="1 2">
    <name type="scientific">Acidiferrimicrobium australe</name>
    <dbReference type="NCBI Taxonomy" id="2664430"/>
    <lineage>
        <taxon>Bacteria</taxon>
        <taxon>Bacillati</taxon>
        <taxon>Actinomycetota</taxon>
        <taxon>Acidimicrobiia</taxon>
        <taxon>Acidimicrobiales</taxon>
        <taxon>Acidimicrobiaceae</taxon>
        <taxon>Acidiferrimicrobium</taxon>
    </lineage>
</organism>
<keyword evidence="2" id="KW-1185">Reference proteome</keyword>
<dbReference type="Proteomes" id="UP000437736">
    <property type="component" value="Unassembled WGS sequence"/>
</dbReference>
<proteinExistence type="predicted"/>
<accession>A0ABW9QQN3</accession>
<dbReference type="InterPro" id="IPR023214">
    <property type="entry name" value="HAD_sf"/>
</dbReference>
<dbReference type="InterPro" id="IPR036412">
    <property type="entry name" value="HAD-like_sf"/>
</dbReference>
<sequence>AVTIHARRSPHRYPWVEEFGAATAERLGLAAHPGRLSMELRPPVAVDKGTVVASLSEGMAAACYIGDDRGDLPAFAALDRCRAAGMATLAVAASSDEAPAELLGAADLVVDGPEGTLALLTTLAGLAG</sequence>
<feature type="non-terminal residue" evidence="1">
    <location>
        <position position="1"/>
    </location>
</feature>
<reference evidence="1 2" key="1">
    <citation type="submission" date="2019-11" db="EMBL/GenBank/DDBJ databases">
        <title>Acidiferrimicrobium australis gen. nov., sp. nov., an acidophilic and obligately heterotrophic, member of the Actinobacteria that catalyses dissimilatory oxido- reduction of iron isolated from metal-rich acidic water in Chile.</title>
        <authorList>
            <person name="Gonzalez D."/>
            <person name="Huber K."/>
            <person name="Hedrich S."/>
            <person name="Rojas-Villalobos C."/>
            <person name="Quatrini R."/>
            <person name="Dinamarca M.A."/>
            <person name="Schwarz A."/>
            <person name="Canales C."/>
            <person name="Nancucheo I."/>
        </authorList>
    </citation>
    <scope>NUCLEOTIDE SEQUENCE [LARGE SCALE GENOMIC DNA]</scope>
    <source>
        <strain evidence="1 2">USS-CCA1</strain>
    </source>
</reference>
<evidence type="ECO:0000313" key="1">
    <source>
        <dbReference type="EMBL" id="MST31776.1"/>
    </source>
</evidence>
<protein>
    <submittedName>
        <fullName evidence="1">Trehalose-phosphatase</fullName>
    </submittedName>
</protein>
<dbReference type="SUPFAM" id="SSF56784">
    <property type="entry name" value="HAD-like"/>
    <property type="match status" value="1"/>
</dbReference>
<dbReference type="EMBL" id="WJHE01000131">
    <property type="protein sequence ID" value="MST31776.1"/>
    <property type="molecule type" value="Genomic_DNA"/>
</dbReference>
<gene>
    <name evidence="1" type="ORF">GHK86_03410</name>
</gene>
<dbReference type="Gene3D" id="3.40.50.1000">
    <property type="entry name" value="HAD superfamily/HAD-like"/>
    <property type="match status" value="1"/>
</dbReference>